<dbReference type="OrthoDB" id="9779457at2"/>
<feature type="region of interest" description="Disordered" evidence="11">
    <location>
        <begin position="540"/>
        <end position="580"/>
    </location>
</feature>
<keyword evidence="6" id="KW-0479">Metal-binding</keyword>
<evidence type="ECO:0000259" key="12">
    <source>
        <dbReference type="PROSITE" id="PS51379"/>
    </source>
</evidence>
<dbReference type="EMBL" id="BIMR01000038">
    <property type="protein sequence ID" value="GCE75697.1"/>
    <property type="molecule type" value="Genomic_DNA"/>
</dbReference>
<keyword evidence="7" id="KW-0677">Repeat</keyword>
<dbReference type="Proteomes" id="UP000289954">
    <property type="component" value="Unassembled WGS sequence"/>
</dbReference>
<keyword evidence="10" id="KW-0411">Iron-sulfur</keyword>
<dbReference type="FunFam" id="3.30.70.20:FF:000008">
    <property type="entry name" value="Respiratory nitrate reductase beta subunit"/>
    <property type="match status" value="1"/>
</dbReference>
<protein>
    <submittedName>
        <fullName evidence="13">Nitrate reductase subunit beta</fullName>
    </submittedName>
</protein>
<evidence type="ECO:0000256" key="4">
    <source>
        <dbReference type="ARBA" id="ARBA00022448"/>
    </source>
</evidence>
<dbReference type="GO" id="GO:0009061">
    <property type="term" value="P:anaerobic respiration"/>
    <property type="evidence" value="ECO:0007669"/>
    <property type="project" value="TreeGrafter"/>
</dbReference>
<dbReference type="GO" id="GO:0016020">
    <property type="term" value="C:membrane"/>
    <property type="evidence" value="ECO:0007669"/>
    <property type="project" value="TreeGrafter"/>
</dbReference>
<dbReference type="PANTHER" id="PTHR43518">
    <property type="entry name" value="NITRATE REDUCTASE BETA SUBUNIT"/>
    <property type="match status" value="1"/>
</dbReference>
<evidence type="ECO:0000256" key="6">
    <source>
        <dbReference type="ARBA" id="ARBA00022723"/>
    </source>
</evidence>
<name>A0A402DNJ2_9CELL</name>
<feature type="domain" description="4Fe-4S ferredoxin-type" evidence="12">
    <location>
        <begin position="177"/>
        <end position="208"/>
    </location>
</feature>
<evidence type="ECO:0000256" key="5">
    <source>
        <dbReference type="ARBA" id="ARBA00022485"/>
    </source>
</evidence>
<evidence type="ECO:0000256" key="3">
    <source>
        <dbReference type="ARBA" id="ARBA00004196"/>
    </source>
</evidence>
<dbReference type="Gene3D" id="1.10.3650.10">
    <property type="entry name" value="nitrate reductase domain like"/>
    <property type="match status" value="1"/>
</dbReference>
<feature type="domain" description="4Fe-4S ferredoxin-type" evidence="12">
    <location>
        <begin position="7"/>
        <end position="35"/>
    </location>
</feature>
<dbReference type="CDD" id="cd10557">
    <property type="entry name" value="NarH_beta-like"/>
    <property type="match status" value="1"/>
</dbReference>
<keyword evidence="4" id="KW-0813">Transport</keyword>
<dbReference type="Pfam" id="PF14711">
    <property type="entry name" value="Nitr_red_bet_C"/>
    <property type="match status" value="1"/>
</dbReference>
<dbReference type="AlphaFoldDB" id="A0A402DNJ2"/>
<reference evidence="13 14" key="1">
    <citation type="submission" date="2019-01" db="EMBL/GenBank/DDBJ databases">
        <title>Draft genome sequence of Cellulomonas takizawaensis strain TKZ-21.</title>
        <authorList>
            <person name="Yamamura H."/>
            <person name="Hayashi T."/>
            <person name="Hamada M."/>
            <person name="Serisawa Y."/>
            <person name="Matsuyama K."/>
            <person name="Nakagawa Y."/>
            <person name="Otoguro M."/>
            <person name="Yanagida F."/>
            <person name="Hayakawa M."/>
        </authorList>
    </citation>
    <scope>NUCLEOTIDE SEQUENCE [LARGE SCALE GENOMIC DNA]</scope>
    <source>
        <strain evidence="13 14">NBRC12680</strain>
    </source>
</reference>
<proteinExistence type="predicted"/>
<comment type="cofactor">
    <cofactor evidence="1">
        <name>[3Fe-4S] cluster</name>
        <dbReference type="ChEBI" id="CHEBI:21137"/>
    </cofactor>
</comment>
<evidence type="ECO:0000256" key="8">
    <source>
        <dbReference type="ARBA" id="ARBA00022982"/>
    </source>
</evidence>
<dbReference type="GO" id="GO:0051539">
    <property type="term" value="F:4 iron, 4 sulfur cluster binding"/>
    <property type="evidence" value="ECO:0007669"/>
    <property type="project" value="UniProtKB-KW"/>
</dbReference>
<accession>A0A402DNJ2</accession>
<evidence type="ECO:0000256" key="7">
    <source>
        <dbReference type="ARBA" id="ARBA00022737"/>
    </source>
</evidence>
<sequence>MRVMAQMAMVMNLDKCIGCHTCSVTCKQAWTNRAGVEYVWFNNVETRPGQGYPRRYEDQEQWRGGWTLNRRGNLTLKAGGRVKKLLTIFASPVQPKLEDYYEPWTYDYEKLTDAPLGDDFPVARPKSLITGEDTKVSWSANWDDNLGGAAEMGHLDPVVEKVRAESEDKIKFELEKTFMMYLPRICEHCLNPSCMASCPSGAIYKRAEDGIVLVDQDRCRGWRQCITGCPYKKIYFNHKTGKAEKCTMCYPRVEVGLPTVCSETCVGRLRYLGLVLYDADRVTEAASVPDDQDLYEAQLDLMLDPTDPAVVAAAREQGIPADWMDAARRSPVYALAKTYRVALPLHPEYRTMPMVWYVPPLSPVVDLLREQGHDAEDHGNLFGAIEALRIPVEYLAELFTAGDTEVVTGVLRRLAAMRGYLRGITLDDTADERIPASVGMSGQLMYAMYRLLAIAKYEDRYVIPKAHEERGHELEELGCSLDFDEGPGMYEQSPFGEASGRPVPVAVETFHALKQRQTSDGVTTPSEMHGRVNLLNWDGKGTPPGLFPASDVRATAPEPGAAGGASDGPAVDPGVTGTRS</sequence>
<dbReference type="GO" id="GO:0030313">
    <property type="term" value="C:cell envelope"/>
    <property type="evidence" value="ECO:0007669"/>
    <property type="project" value="UniProtKB-SubCell"/>
</dbReference>
<keyword evidence="8" id="KW-0249">Electron transport</keyword>
<comment type="caution">
    <text evidence="13">The sequence shown here is derived from an EMBL/GenBank/DDBJ whole genome shotgun (WGS) entry which is preliminary data.</text>
</comment>
<dbReference type="GO" id="GO:0009055">
    <property type="term" value="F:electron transfer activity"/>
    <property type="evidence" value="ECO:0007669"/>
    <property type="project" value="TreeGrafter"/>
</dbReference>
<dbReference type="PANTHER" id="PTHR43518:SF1">
    <property type="entry name" value="RESPIRATORY NITRATE REDUCTASE 1 BETA CHAIN"/>
    <property type="match status" value="1"/>
</dbReference>
<keyword evidence="5" id="KW-0004">4Fe-4S</keyword>
<dbReference type="GO" id="GO:0009325">
    <property type="term" value="C:nitrate reductase complex"/>
    <property type="evidence" value="ECO:0007669"/>
    <property type="project" value="InterPro"/>
</dbReference>
<dbReference type="InterPro" id="IPR029263">
    <property type="entry name" value="Nitr_red_bet_C"/>
</dbReference>
<keyword evidence="9" id="KW-0408">Iron</keyword>
<evidence type="ECO:0000313" key="13">
    <source>
        <dbReference type="EMBL" id="GCE75697.1"/>
    </source>
</evidence>
<dbReference type="PROSITE" id="PS51379">
    <property type="entry name" value="4FE4S_FER_2"/>
    <property type="match status" value="3"/>
</dbReference>
<gene>
    <name evidence="13" type="primary">narH_2</name>
    <name evidence="13" type="ORF">CBZ_07530</name>
</gene>
<dbReference type="GO" id="GO:0042126">
    <property type="term" value="P:nitrate metabolic process"/>
    <property type="evidence" value="ECO:0007669"/>
    <property type="project" value="InterPro"/>
</dbReference>
<dbReference type="SUPFAM" id="SSF54862">
    <property type="entry name" value="4Fe-4S ferredoxins"/>
    <property type="match status" value="1"/>
</dbReference>
<evidence type="ECO:0000256" key="11">
    <source>
        <dbReference type="SAM" id="MobiDB-lite"/>
    </source>
</evidence>
<dbReference type="InterPro" id="IPR017896">
    <property type="entry name" value="4Fe4S_Fe-S-bd"/>
</dbReference>
<feature type="domain" description="4Fe-4S ferredoxin-type" evidence="12">
    <location>
        <begin position="210"/>
        <end position="239"/>
    </location>
</feature>
<dbReference type="RefSeq" id="WP_130780286.1">
    <property type="nucleotide sequence ID" value="NZ_BIMR01000038.1"/>
</dbReference>
<dbReference type="NCBIfam" id="TIGR01660">
    <property type="entry name" value="narH"/>
    <property type="match status" value="1"/>
</dbReference>
<organism evidence="13 14">
    <name type="scientific">Cellulomonas biazotea</name>
    <dbReference type="NCBI Taxonomy" id="1709"/>
    <lineage>
        <taxon>Bacteria</taxon>
        <taxon>Bacillati</taxon>
        <taxon>Actinomycetota</taxon>
        <taxon>Actinomycetes</taxon>
        <taxon>Micrococcales</taxon>
        <taxon>Cellulomonadaceae</taxon>
        <taxon>Cellulomonas</taxon>
    </lineage>
</organism>
<comment type="cofactor">
    <cofactor evidence="2">
        <name>[4Fe-4S] cluster</name>
        <dbReference type="ChEBI" id="CHEBI:49883"/>
    </cofactor>
</comment>
<evidence type="ECO:0000313" key="14">
    <source>
        <dbReference type="Proteomes" id="UP000289954"/>
    </source>
</evidence>
<dbReference type="InterPro" id="IPR038262">
    <property type="entry name" value="Nitr_red_bet_C_sf"/>
</dbReference>
<dbReference type="Pfam" id="PF13247">
    <property type="entry name" value="Fer4_11"/>
    <property type="match status" value="1"/>
</dbReference>
<evidence type="ECO:0000256" key="1">
    <source>
        <dbReference type="ARBA" id="ARBA00001927"/>
    </source>
</evidence>
<dbReference type="Gene3D" id="3.30.70.20">
    <property type="match status" value="3"/>
</dbReference>
<dbReference type="GO" id="GO:0008940">
    <property type="term" value="F:nitrate reductase activity"/>
    <property type="evidence" value="ECO:0007669"/>
    <property type="project" value="InterPro"/>
</dbReference>
<keyword evidence="14" id="KW-1185">Reference proteome</keyword>
<evidence type="ECO:0000256" key="10">
    <source>
        <dbReference type="ARBA" id="ARBA00023014"/>
    </source>
</evidence>
<comment type="subcellular location">
    <subcellularLocation>
        <location evidence="3">Cell envelope</location>
    </subcellularLocation>
</comment>
<dbReference type="GO" id="GO:0046872">
    <property type="term" value="F:metal ion binding"/>
    <property type="evidence" value="ECO:0007669"/>
    <property type="project" value="UniProtKB-KW"/>
</dbReference>
<evidence type="ECO:0000256" key="9">
    <source>
        <dbReference type="ARBA" id="ARBA00023004"/>
    </source>
</evidence>
<evidence type="ECO:0000256" key="2">
    <source>
        <dbReference type="ARBA" id="ARBA00001966"/>
    </source>
</evidence>
<dbReference type="InterPro" id="IPR006547">
    <property type="entry name" value="NO3_Rdtase_bsu"/>
</dbReference>
<dbReference type="FunFam" id="3.30.70.20:FF:000043">
    <property type="entry name" value="Respiratory nitrate reductase beta subunit"/>
    <property type="match status" value="1"/>
</dbReference>